<name>A0A450UX41_9GAMM</name>
<dbReference type="Gene3D" id="2.60.40.10">
    <property type="entry name" value="Immunoglobulins"/>
    <property type="match status" value="1"/>
</dbReference>
<dbReference type="EMBL" id="CAADFG010000011">
    <property type="protein sequence ID" value="VFJ88889.1"/>
    <property type="molecule type" value="Genomic_DNA"/>
</dbReference>
<dbReference type="Pfam" id="PF08770">
    <property type="entry name" value="SoxZ"/>
    <property type="match status" value="1"/>
</dbReference>
<dbReference type="InterPro" id="IPR014880">
    <property type="entry name" value="SoxZ_dom"/>
</dbReference>
<dbReference type="EMBL" id="CAADFI010000009">
    <property type="protein sequence ID" value="VFJ90445.1"/>
    <property type="molecule type" value="Genomic_DNA"/>
</dbReference>
<evidence type="ECO:0000313" key="5">
    <source>
        <dbReference type="EMBL" id="VFJ97082.1"/>
    </source>
</evidence>
<feature type="region of interest" description="Disordered" evidence="1">
    <location>
        <begin position="80"/>
        <end position="105"/>
    </location>
</feature>
<organism evidence="5">
    <name type="scientific">Candidatus Kentrum eta</name>
    <dbReference type="NCBI Taxonomy" id="2126337"/>
    <lineage>
        <taxon>Bacteria</taxon>
        <taxon>Pseudomonadati</taxon>
        <taxon>Pseudomonadota</taxon>
        <taxon>Gammaproteobacteria</taxon>
        <taxon>Candidatus Kentrum</taxon>
    </lineage>
</organism>
<dbReference type="NCBIfam" id="TIGR04490">
    <property type="entry name" value="SoxZ_true"/>
    <property type="match status" value="1"/>
</dbReference>
<dbReference type="EMBL" id="CAADFJ010000010">
    <property type="protein sequence ID" value="VFJ97082.1"/>
    <property type="molecule type" value="Genomic_DNA"/>
</dbReference>
<evidence type="ECO:0000256" key="1">
    <source>
        <dbReference type="SAM" id="MobiDB-lite"/>
    </source>
</evidence>
<accession>A0A450UX41</accession>
<feature type="domain" description="Sulphur oxidation protein SoxZ" evidence="2">
    <location>
        <begin position="7"/>
        <end position="100"/>
    </location>
</feature>
<dbReference type="InterPro" id="IPR014756">
    <property type="entry name" value="Ig_E-set"/>
</dbReference>
<feature type="compositionally biased region" description="Polar residues" evidence="1">
    <location>
        <begin position="95"/>
        <end position="105"/>
    </location>
</feature>
<reference evidence="5" key="1">
    <citation type="submission" date="2019-02" db="EMBL/GenBank/DDBJ databases">
        <authorList>
            <person name="Gruber-Vodicka R. H."/>
            <person name="Seah K. B. B."/>
        </authorList>
    </citation>
    <scope>NUCLEOTIDE SEQUENCE</scope>
    <source>
        <strain evidence="5">BECK_SA2B12</strain>
        <strain evidence="3">BECK_SA2B15</strain>
        <strain evidence="4">BECK_SA2B20</strain>
    </source>
</reference>
<evidence type="ECO:0000313" key="3">
    <source>
        <dbReference type="EMBL" id="VFJ88889.1"/>
    </source>
</evidence>
<protein>
    <submittedName>
        <fullName evidence="5">Sulfur compound chelating protein SoxZ</fullName>
    </submittedName>
</protein>
<gene>
    <name evidence="3" type="ORF">BECKH772A_GA0070896_1001131</name>
    <name evidence="4" type="ORF">BECKH772B_GA0070898_1000933</name>
    <name evidence="5" type="ORF">BECKH772C_GA0070978_1001031</name>
</gene>
<dbReference type="InterPro" id="IPR030995">
    <property type="entry name" value="SoxZ"/>
</dbReference>
<dbReference type="InterPro" id="IPR013783">
    <property type="entry name" value="Ig-like_fold"/>
</dbReference>
<evidence type="ECO:0000313" key="4">
    <source>
        <dbReference type="EMBL" id="VFJ90445.1"/>
    </source>
</evidence>
<dbReference type="AlphaFoldDB" id="A0A450UX41"/>
<evidence type="ECO:0000259" key="2">
    <source>
        <dbReference type="Pfam" id="PF08770"/>
    </source>
</evidence>
<proteinExistence type="predicted"/>
<dbReference type="SUPFAM" id="SSF81296">
    <property type="entry name" value="E set domains"/>
    <property type="match status" value="1"/>
</dbReference>
<sequence length="105" mass="11416">MASKSIRMKATRTGEETQVIAILKHPMETGARKNPDTGELIPAHYITEVACKHDDTLVVTMYLGPSVSKDPKIGFKFKGGQKGDKVSIGWRDNKGQSASGDSKIK</sequence>